<reference evidence="1 2" key="1">
    <citation type="submission" date="2024-04" db="EMBL/GenBank/DDBJ databases">
        <title>Polymorphospora sp. isolated from Baiyangdian Lake in Xiong'an New Area.</title>
        <authorList>
            <person name="Zhang X."/>
            <person name="Liu J."/>
        </authorList>
    </citation>
    <scope>NUCLEOTIDE SEQUENCE [LARGE SCALE GENOMIC DNA]</scope>
    <source>
        <strain evidence="1 2">2-325</strain>
    </source>
</reference>
<keyword evidence="2" id="KW-1185">Reference proteome</keyword>
<dbReference type="RefSeq" id="WP_375733407.1">
    <property type="nucleotide sequence ID" value="NZ_JBCGDC010000011.1"/>
</dbReference>
<name>A0ABV5CL10_9ACTN</name>
<proteinExistence type="predicted"/>
<accession>A0ABV5CL10</accession>
<organism evidence="1 2">
    <name type="scientific">Polymorphospora lycopeni</name>
    <dbReference type="NCBI Taxonomy" id="3140240"/>
    <lineage>
        <taxon>Bacteria</taxon>
        <taxon>Bacillati</taxon>
        <taxon>Actinomycetota</taxon>
        <taxon>Actinomycetes</taxon>
        <taxon>Micromonosporales</taxon>
        <taxon>Micromonosporaceae</taxon>
        <taxon>Polymorphospora</taxon>
    </lineage>
</organism>
<dbReference type="EMBL" id="JBCGDC010000011">
    <property type="protein sequence ID" value="MFB6392690.1"/>
    <property type="molecule type" value="Genomic_DNA"/>
</dbReference>
<evidence type="ECO:0008006" key="3">
    <source>
        <dbReference type="Google" id="ProtNLM"/>
    </source>
</evidence>
<comment type="caution">
    <text evidence="1">The sequence shown here is derived from an EMBL/GenBank/DDBJ whole genome shotgun (WGS) entry which is preliminary data.</text>
</comment>
<protein>
    <recommendedName>
        <fullName evidence="3">Helix-turn-helix domain-containing protein</fullName>
    </recommendedName>
</protein>
<dbReference type="Proteomes" id="UP001582793">
    <property type="component" value="Unassembled WGS sequence"/>
</dbReference>
<sequence length="183" mass="19528">MEPRKPVQLNAPTDPFAAFDGLDVADVAKALTGLFGGQWTGWHAGDAGPKDVALWTQLDNIDGRLTVTGVLMLGKASVSGADLRKVPIGAIESAANLGVERGAERARAELAKLPPLQRSGQSQEEWSKLVAQHFTAWAKATPHPAAAMAAEWKVNRQTVNAWIREARLRGLLPPARRGKAGAE</sequence>
<evidence type="ECO:0000313" key="2">
    <source>
        <dbReference type="Proteomes" id="UP001582793"/>
    </source>
</evidence>
<gene>
    <name evidence="1" type="ORF">AAFH96_06160</name>
</gene>
<evidence type="ECO:0000313" key="1">
    <source>
        <dbReference type="EMBL" id="MFB6392690.1"/>
    </source>
</evidence>